<evidence type="ECO:0000313" key="3">
    <source>
        <dbReference type="Proteomes" id="UP000582090"/>
    </source>
</evidence>
<dbReference type="Pfam" id="PF01755">
    <property type="entry name" value="Glyco_transf_25"/>
    <property type="match status" value="1"/>
</dbReference>
<gene>
    <name evidence="2" type="ORF">GGQ67_003880</name>
</gene>
<dbReference type="GO" id="GO:0016740">
    <property type="term" value="F:transferase activity"/>
    <property type="evidence" value="ECO:0007669"/>
    <property type="project" value="UniProtKB-KW"/>
</dbReference>
<name>A0A7W6CS75_9HYPH</name>
<proteinExistence type="predicted"/>
<dbReference type="RefSeq" id="WP_183901698.1">
    <property type="nucleotide sequence ID" value="NZ_JACIDW010000015.1"/>
</dbReference>
<keyword evidence="3" id="KW-1185">Reference proteome</keyword>
<sequence length="292" mass="32626">MGGVLSSAPTFSRADFKRERSFLTMLINLDRAEARLHSMARQLNTLGLPFERIAAVDGRALDFPIAAYDEAGFRRRHGRLTNPGEVGCYLSHVACAKRLLESTHDHALILEDDLVLPDNLAAVIAEALEEHRHWDVLRLSSVNKGRKFTAVPLSQTRSLAISLTREKGSGAYLINRKAAEWMCSDLVPMRLPYDIAFDLEFFDGLRGMFISPVPISQEAGFPSDIQQGRRFRLPLAQRYPVYVYRAGLEIARFAFRASRLAAYHLGALTSGRKISAPPSTQDNRRVDDDLAA</sequence>
<evidence type="ECO:0000259" key="1">
    <source>
        <dbReference type="Pfam" id="PF01755"/>
    </source>
</evidence>
<keyword evidence="2" id="KW-0808">Transferase</keyword>
<feature type="domain" description="Glycosyl transferase family 25" evidence="1">
    <location>
        <begin position="25"/>
        <end position="195"/>
    </location>
</feature>
<dbReference type="CDD" id="cd06532">
    <property type="entry name" value="Glyco_transf_25"/>
    <property type="match status" value="1"/>
</dbReference>
<organism evidence="2 3">
    <name type="scientific">Rhizobium metallidurans</name>
    <dbReference type="NCBI Taxonomy" id="1265931"/>
    <lineage>
        <taxon>Bacteria</taxon>
        <taxon>Pseudomonadati</taxon>
        <taxon>Pseudomonadota</taxon>
        <taxon>Alphaproteobacteria</taxon>
        <taxon>Hyphomicrobiales</taxon>
        <taxon>Rhizobiaceae</taxon>
        <taxon>Rhizobium/Agrobacterium group</taxon>
        <taxon>Rhizobium</taxon>
    </lineage>
</organism>
<comment type="caution">
    <text evidence="2">The sequence shown here is derived from an EMBL/GenBank/DDBJ whole genome shotgun (WGS) entry which is preliminary data.</text>
</comment>
<dbReference type="Proteomes" id="UP000582090">
    <property type="component" value="Unassembled WGS sequence"/>
</dbReference>
<dbReference type="AlphaFoldDB" id="A0A7W6CS75"/>
<protein>
    <submittedName>
        <fullName evidence="2">Glycosyl transferase family 25</fullName>
    </submittedName>
</protein>
<accession>A0A7W6CS75</accession>
<evidence type="ECO:0000313" key="2">
    <source>
        <dbReference type="EMBL" id="MBB3966195.1"/>
    </source>
</evidence>
<dbReference type="InterPro" id="IPR002654">
    <property type="entry name" value="Glyco_trans_25"/>
</dbReference>
<dbReference type="EMBL" id="JACIDW010000015">
    <property type="protein sequence ID" value="MBB3966195.1"/>
    <property type="molecule type" value="Genomic_DNA"/>
</dbReference>
<reference evidence="2 3" key="1">
    <citation type="submission" date="2020-08" db="EMBL/GenBank/DDBJ databases">
        <title>Genomic Encyclopedia of Type Strains, Phase IV (KMG-IV): sequencing the most valuable type-strain genomes for metagenomic binning, comparative biology and taxonomic classification.</title>
        <authorList>
            <person name="Goeker M."/>
        </authorList>
    </citation>
    <scope>NUCLEOTIDE SEQUENCE [LARGE SCALE GENOMIC DNA]</scope>
    <source>
        <strain evidence="2 3">DSM 26575</strain>
    </source>
</reference>